<evidence type="ECO:0000256" key="2">
    <source>
        <dbReference type="ARBA" id="ARBA00011901"/>
    </source>
</evidence>
<keyword evidence="5" id="KW-0472">Membrane</keyword>
<dbReference type="InterPro" id="IPR013783">
    <property type="entry name" value="Ig-like_fold"/>
</dbReference>
<dbReference type="PANTHER" id="PTHR30417">
    <property type="entry name" value="N-ACETYLMURAMOYL-L-ALANINE AMIDASE AMID"/>
    <property type="match status" value="1"/>
</dbReference>
<protein>
    <recommendedName>
        <fullName evidence="2">N-acetylmuramoyl-L-alanine amidase</fullName>
        <ecNumber evidence="2">3.5.1.28</ecNumber>
    </recommendedName>
</protein>
<dbReference type="SUPFAM" id="SSF53955">
    <property type="entry name" value="Lysozyme-like"/>
    <property type="match status" value="1"/>
</dbReference>
<accession>A0A2W5T5A8</accession>
<dbReference type="EC" id="3.5.1.28" evidence="2"/>
<proteinExistence type="predicted"/>
<dbReference type="Pfam" id="PF13620">
    <property type="entry name" value="CarboxypepD_reg"/>
    <property type="match status" value="2"/>
</dbReference>
<keyword evidence="3" id="KW-0378">Hydrolase</keyword>
<comment type="catalytic activity">
    <reaction evidence="1">
        <text>Hydrolyzes the link between N-acetylmuramoyl residues and L-amino acid residues in certain cell-wall glycopeptides.</text>
        <dbReference type="EC" id="3.5.1.28"/>
    </reaction>
</comment>
<sequence length="835" mass="86742">MIRSLLAASLVVLAACGSEVATLAAVTENPLNASFDSAAREYQVPVEILKSIAWVETRVSTRANLESQTGGVGVMQLARRGDWNTLGDAARLTGVTEGQLRVDAKANVRGAAAVLRQLFDRASRNDPSLDSRNVGDWYRAVSLYPGIDSATGAADYASDVFFAMEAGFSQDGVTQAPVMSQWRHHAPVQSVRRDAALEYPAGAAWAASPNYSSGRTSYEFVLIHTMQGSYAGTKSWFQNTSSNVSSHYIIRSSDGQITQMVEHQDTAWHAGCYNGRSIGLEHEGFIADPGRWYTDAMYTESAKLTAWICDRHNIPKTRARILGHVEIPSSCNSNGHTDPGSGWNWTKYMQLVTGQAPTTGTGVLIGAIYTGGDPANRVAGATVTVSGQSVTTGANGIYQFNLAPGSYTATVTKAGFSMASVTRTVVANAQAWGSMEINSSGATGELIGKIYAFNAADPSNTSQAISGATVTCDGSTFTTAADGLYRFDKPPGTYTIVAKKQGFADSQISRTAVVGAQTWGSMGLSSGSDQQAPQVEIVFPASGASLDLGRIMLKGNASDDRGAVATVKVALNGGTPTDVAVNGGAFEIEVLLKPGSNSIEVTATDAANNVGRATSTATFNAGVAGFVHLAGDDSTRIEGASVELRESTSGTVVSTVTTDASGAYVAPVMTVPADYLVVVKKAGYRTASETVTVPEDQRLSLNVAIAVGSDEVEPASISFVEPMEGATISTDTVTIYGVVKGFDVAQVAANGVSAELLGAGGFSVTVPLTEGANEIEAVASGVNGQTVSAKLNVTRKTIGGGMNLHNGAAGGCGCSSGVEVLVALSVLGLLRRRRR</sequence>
<dbReference type="FunFam" id="3.40.80.10:FF:000006">
    <property type="entry name" value="N-acetylmuramoyl-L-alanine amidase"/>
    <property type="match status" value="1"/>
</dbReference>
<dbReference type="AlphaFoldDB" id="A0A2W5T5A8"/>
<dbReference type="SUPFAM" id="SSF49464">
    <property type="entry name" value="Carboxypeptidase regulatory domain-like"/>
    <property type="match status" value="3"/>
</dbReference>
<dbReference type="Gene3D" id="1.10.530.10">
    <property type="match status" value="1"/>
</dbReference>
<dbReference type="Pfam" id="PF17957">
    <property type="entry name" value="Big_7"/>
    <property type="match status" value="1"/>
</dbReference>
<keyword evidence="5" id="KW-0812">Transmembrane</keyword>
<dbReference type="InterPro" id="IPR023346">
    <property type="entry name" value="Lysozyme-like_dom_sf"/>
</dbReference>
<evidence type="ECO:0000256" key="6">
    <source>
        <dbReference type="SAM" id="SignalP"/>
    </source>
</evidence>
<dbReference type="SUPFAM" id="SSF55846">
    <property type="entry name" value="N-acetylmuramoyl-L-alanine amidase-like"/>
    <property type="match status" value="1"/>
</dbReference>
<evidence type="ECO:0000256" key="4">
    <source>
        <dbReference type="ARBA" id="ARBA00023316"/>
    </source>
</evidence>
<dbReference type="GO" id="GO:0009254">
    <property type="term" value="P:peptidoglycan turnover"/>
    <property type="evidence" value="ECO:0007669"/>
    <property type="project" value="TreeGrafter"/>
</dbReference>
<evidence type="ECO:0000313" key="9">
    <source>
        <dbReference type="Proteomes" id="UP000249061"/>
    </source>
</evidence>
<comment type="caution">
    <text evidence="8">The sequence shown here is derived from an EMBL/GenBank/DDBJ whole genome shotgun (WGS) entry which is preliminary data.</text>
</comment>
<dbReference type="SMART" id="SM00644">
    <property type="entry name" value="Ami_2"/>
    <property type="match status" value="1"/>
</dbReference>
<dbReference type="InterPro" id="IPR051206">
    <property type="entry name" value="NAMLAA_amidase_2"/>
</dbReference>
<keyword evidence="4" id="KW-0961">Cell wall biogenesis/degradation</keyword>
<dbReference type="Gene3D" id="2.60.40.1120">
    <property type="entry name" value="Carboxypeptidase-like, regulatory domain"/>
    <property type="match status" value="3"/>
</dbReference>
<organism evidence="8 9">
    <name type="scientific">Archangium gephyra</name>
    <dbReference type="NCBI Taxonomy" id="48"/>
    <lineage>
        <taxon>Bacteria</taxon>
        <taxon>Pseudomonadati</taxon>
        <taxon>Myxococcota</taxon>
        <taxon>Myxococcia</taxon>
        <taxon>Myxococcales</taxon>
        <taxon>Cystobacterineae</taxon>
        <taxon>Archangiaceae</taxon>
        <taxon>Archangium</taxon>
    </lineage>
</organism>
<dbReference type="EMBL" id="QFQP01000037">
    <property type="protein sequence ID" value="PZR06625.1"/>
    <property type="molecule type" value="Genomic_DNA"/>
</dbReference>
<dbReference type="InterPro" id="IPR008969">
    <property type="entry name" value="CarboxyPept-like_regulatory"/>
</dbReference>
<feature type="signal peptide" evidence="6">
    <location>
        <begin position="1"/>
        <end position="24"/>
    </location>
</feature>
<dbReference type="PANTHER" id="PTHR30417:SF1">
    <property type="entry name" value="N-ACETYLMURAMOYL-L-ALANINE AMIDASE AMID"/>
    <property type="match status" value="1"/>
</dbReference>
<dbReference type="Proteomes" id="UP000249061">
    <property type="component" value="Unassembled WGS sequence"/>
</dbReference>
<name>A0A2W5T5A8_9BACT</name>
<dbReference type="GO" id="GO:0008745">
    <property type="term" value="F:N-acetylmuramoyl-L-alanine amidase activity"/>
    <property type="evidence" value="ECO:0007669"/>
    <property type="project" value="UniProtKB-EC"/>
</dbReference>
<feature type="chain" id="PRO_5016164384" description="N-acetylmuramoyl-L-alanine amidase" evidence="6">
    <location>
        <begin position="25"/>
        <end position="835"/>
    </location>
</feature>
<gene>
    <name evidence="8" type="ORF">DI536_30165</name>
</gene>
<dbReference type="GO" id="GO:0009253">
    <property type="term" value="P:peptidoglycan catabolic process"/>
    <property type="evidence" value="ECO:0007669"/>
    <property type="project" value="InterPro"/>
</dbReference>
<dbReference type="GO" id="GO:0071555">
    <property type="term" value="P:cell wall organization"/>
    <property type="evidence" value="ECO:0007669"/>
    <property type="project" value="UniProtKB-KW"/>
</dbReference>
<dbReference type="InterPro" id="IPR002502">
    <property type="entry name" value="Amidase_domain"/>
</dbReference>
<dbReference type="Pfam" id="PF01464">
    <property type="entry name" value="SLT"/>
    <property type="match status" value="1"/>
</dbReference>
<keyword evidence="6" id="KW-0732">Signal</keyword>
<feature type="transmembrane region" description="Helical" evidence="5">
    <location>
        <begin position="808"/>
        <end position="830"/>
    </location>
</feature>
<evidence type="ECO:0000256" key="3">
    <source>
        <dbReference type="ARBA" id="ARBA00022801"/>
    </source>
</evidence>
<dbReference type="CDD" id="cd06583">
    <property type="entry name" value="PGRP"/>
    <property type="match status" value="1"/>
</dbReference>
<dbReference type="InterPro" id="IPR008258">
    <property type="entry name" value="Transglycosylase_SLT_dom_1"/>
</dbReference>
<dbReference type="InterPro" id="IPR036505">
    <property type="entry name" value="Amidase/PGRP_sf"/>
</dbReference>
<feature type="domain" description="N-acetylmuramoyl-L-alanine amidase" evidence="7">
    <location>
        <begin position="208"/>
        <end position="340"/>
    </location>
</feature>
<evidence type="ECO:0000256" key="1">
    <source>
        <dbReference type="ARBA" id="ARBA00001561"/>
    </source>
</evidence>
<dbReference type="PROSITE" id="PS51257">
    <property type="entry name" value="PROKAR_LIPOPROTEIN"/>
    <property type="match status" value="1"/>
</dbReference>
<dbReference type="Pfam" id="PF01510">
    <property type="entry name" value="Amidase_2"/>
    <property type="match status" value="1"/>
</dbReference>
<dbReference type="Gene3D" id="3.40.80.10">
    <property type="entry name" value="Peptidoglycan recognition protein-like"/>
    <property type="match status" value="1"/>
</dbReference>
<evidence type="ECO:0000259" key="7">
    <source>
        <dbReference type="SMART" id="SM00644"/>
    </source>
</evidence>
<keyword evidence="5" id="KW-1133">Transmembrane helix</keyword>
<reference evidence="8 9" key="1">
    <citation type="submission" date="2017-08" db="EMBL/GenBank/DDBJ databases">
        <title>Infants hospitalized years apart are colonized by the same room-sourced microbial strains.</title>
        <authorList>
            <person name="Brooks B."/>
            <person name="Olm M.R."/>
            <person name="Firek B.A."/>
            <person name="Baker R."/>
            <person name="Thomas B.C."/>
            <person name="Morowitz M.J."/>
            <person name="Banfield J.F."/>
        </authorList>
    </citation>
    <scope>NUCLEOTIDE SEQUENCE [LARGE SCALE GENOMIC DNA]</scope>
    <source>
        <strain evidence="8">S2_003_000_R2_14</strain>
    </source>
</reference>
<evidence type="ECO:0000256" key="5">
    <source>
        <dbReference type="SAM" id="Phobius"/>
    </source>
</evidence>
<dbReference type="Gene3D" id="2.60.40.10">
    <property type="entry name" value="Immunoglobulins"/>
    <property type="match status" value="2"/>
</dbReference>
<evidence type="ECO:0000313" key="8">
    <source>
        <dbReference type="EMBL" id="PZR06625.1"/>
    </source>
</evidence>